<gene>
    <name evidence="1" type="ORF">UFOVP564_17</name>
</gene>
<accession>A0A6J5MWP0</accession>
<proteinExistence type="predicted"/>
<dbReference type="EMBL" id="LR796539">
    <property type="protein sequence ID" value="CAB4150297.1"/>
    <property type="molecule type" value="Genomic_DNA"/>
</dbReference>
<organism evidence="1">
    <name type="scientific">uncultured Caudovirales phage</name>
    <dbReference type="NCBI Taxonomy" id="2100421"/>
    <lineage>
        <taxon>Viruses</taxon>
        <taxon>Duplodnaviria</taxon>
        <taxon>Heunggongvirae</taxon>
        <taxon>Uroviricota</taxon>
        <taxon>Caudoviricetes</taxon>
        <taxon>Peduoviridae</taxon>
        <taxon>Maltschvirus</taxon>
        <taxon>Maltschvirus maltsch</taxon>
    </lineage>
</organism>
<evidence type="ECO:0000313" key="1">
    <source>
        <dbReference type="EMBL" id="CAB4150297.1"/>
    </source>
</evidence>
<sequence>MNTNIQVTGLKEAIRSLNKVEPGLRKQFVQDATRIAQPAITEVQRDYTRVPLSGMARKWQQNNKKIFPFSVARAISGVKLKVDASQEAVALIYITQTNVAAAVFEAAGRANQNRLSDSLGQLRPGTTRVLGPAVYRKRGEIEREMLKASMDAIKLVQRELN</sequence>
<name>A0A6J5MWP0_9CAUD</name>
<reference evidence="1" key="1">
    <citation type="submission" date="2020-04" db="EMBL/GenBank/DDBJ databases">
        <authorList>
            <person name="Chiriac C."/>
            <person name="Salcher M."/>
            <person name="Ghai R."/>
            <person name="Kavagutti S V."/>
        </authorList>
    </citation>
    <scope>NUCLEOTIDE SEQUENCE</scope>
</reference>
<protein>
    <submittedName>
        <fullName evidence="1">Uncharacterized protein</fullName>
    </submittedName>
</protein>